<dbReference type="RefSeq" id="WP_377933572.1">
    <property type="nucleotide sequence ID" value="NZ_JBHUMF010000014.1"/>
</dbReference>
<keyword evidence="11 13" id="KW-0902">Two-component regulatory system</keyword>
<reference evidence="17" key="1">
    <citation type="journal article" date="2019" name="Int. J. Syst. Evol. Microbiol.">
        <title>The Global Catalogue of Microorganisms (GCM) 10K type strain sequencing project: providing services to taxonomists for standard genome sequencing and annotation.</title>
        <authorList>
            <consortium name="The Broad Institute Genomics Platform"/>
            <consortium name="The Broad Institute Genome Sequencing Center for Infectious Disease"/>
            <person name="Wu L."/>
            <person name="Ma J."/>
        </authorList>
    </citation>
    <scope>NUCLEOTIDE SEQUENCE [LARGE SCALE GENOMIC DNA]</scope>
    <source>
        <strain evidence="17">KCTC 3913</strain>
    </source>
</reference>
<keyword evidence="8 13" id="KW-0418">Kinase</keyword>
<evidence type="ECO:0000256" key="14">
    <source>
        <dbReference type="SAM" id="Phobius"/>
    </source>
</evidence>
<keyword evidence="9 13" id="KW-0067">ATP-binding</keyword>
<dbReference type="GO" id="GO:0016301">
    <property type="term" value="F:kinase activity"/>
    <property type="evidence" value="ECO:0007669"/>
    <property type="project" value="UniProtKB-KW"/>
</dbReference>
<accession>A0ABW5RNK9</accession>
<keyword evidence="5 13" id="KW-0808">Transferase</keyword>
<comment type="catalytic activity">
    <reaction evidence="1 13">
        <text>ATP + protein L-histidine = ADP + protein N-phospho-L-histidine.</text>
        <dbReference type="EC" id="2.7.13.3"/>
    </reaction>
</comment>
<dbReference type="PANTHER" id="PTHR24421">
    <property type="entry name" value="NITRATE/NITRITE SENSOR PROTEIN NARX-RELATED"/>
    <property type="match status" value="1"/>
</dbReference>
<keyword evidence="4" id="KW-0597">Phosphoprotein</keyword>
<keyword evidence="3 13" id="KW-1003">Cell membrane</keyword>
<evidence type="ECO:0000256" key="9">
    <source>
        <dbReference type="ARBA" id="ARBA00022840"/>
    </source>
</evidence>
<dbReference type="Gene3D" id="1.20.5.1930">
    <property type="match status" value="1"/>
</dbReference>
<dbReference type="EMBL" id="JBHUMF010000014">
    <property type="protein sequence ID" value="MFD2680270.1"/>
    <property type="molecule type" value="Genomic_DNA"/>
</dbReference>
<dbReference type="InterPro" id="IPR003594">
    <property type="entry name" value="HATPase_dom"/>
</dbReference>
<feature type="transmembrane region" description="Helical" evidence="14">
    <location>
        <begin position="7"/>
        <end position="28"/>
    </location>
</feature>
<dbReference type="InterPro" id="IPR050482">
    <property type="entry name" value="Sensor_HK_TwoCompSys"/>
</dbReference>
<feature type="transmembrane region" description="Helical" evidence="14">
    <location>
        <begin position="48"/>
        <end position="69"/>
    </location>
</feature>
<evidence type="ECO:0000256" key="11">
    <source>
        <dbReference type="ARBA" id="ARBA00023012"/>
    </source>
</evidence>
<dbReference type="PROSITE" id="PS50109">
    <property type="entry name" value="HIS_KIN"/>
    <property type="match status" value="1"/>
</dbReference>
<evidence type="ECO:0000256" key="6">
    <source>
        <dbReference type="ARBA" id="ARBA00022692"/>
    </source>
</evidence>
<protein>
    <recommendedName>
        <fullName evidence="13">Sensor histidine kinase</fullName>
        <ecNumber evidence="13">2.7.13.3</ecNumber>
    </recommendedName>
</protein>
<dbReference type="EC" id="2.7.13.3" evidence="13"/>
<dbReference type="Proteomes" id="UP001597506">
    <property type="component" value="Unassembled WGS sequence"/>
</dbReference>
<evidence type="ECO:0000256" key="1">
    <source>
        <dbReference type="ARBA" id="ARBA00000085"/>
    </source>
</evidence>
<evidence type="ECO:0000256" key="3">
    <source>
        <dbReference type="ARBA" id="ARBA00022475"/>
    </source>
</evidence>
<dbReference type="SMART" id="SM00387">
    <property type="entry name" value="HATPase_c"/>
    <property type="match status" value="1"/>
</dbReference>
<evidence type="ECO:0000256" key="5">
    <source>
        <dbReference type="ARBA" id="ARBA00022679"/>
    </source>
</evidence>
<evidence type="ECO:0000256" key="7">
    <source>
        <dbReference type="ARBA" id="ARBA00022741"/>
    </source>
</evidence>
<evidence type="ECO:0000256" key="12">
    <source>
        <dbReference type="ARBA" id="ARBA00023136"/>
    </source>
</evidence>
<dbReference type="InterPro" id="IPR017202">
    <property type="entry name" value="LiaS/VraS"/>
</dbReference>
<dbReference type="PANTHER" id="PTHR24421:SF37">
    <property type="entry name" value="SENSOR HISTIDINE KINASE NARS"/>
    <property type="match status" value="1"/>
</dbReference>
<comment type="caution">
    <text evidence="16">The sequence shown here is derived from an EMBL/GenBank/DDBJ whole genome shotgun (WGS) entry which is preliminary data.</text>
</comment>
<evidence type="ECO:0000256" key="4">
    <source>
        <dbReference type="ARBA" id="ARBA00022553"/>
    </source>
</evidence>
<keyword evidence="12 13" id="KW-0472">Membrane</keyword>
<sequence length="349" mass="39409">MSTVGRQILVGLLFSFILLLVLSISYFYLFPLENWSLLWKLEIMDVPAILFITGCCLIVGVGFGLSAGLSSKKQLHDIEGALLQVEHGKTLPIPDTNSSEMNVVWKRMEQLQKHIVEQTKYSQKLANEKAEEQEKRIQEIVSQERNRLARELHDSVSQQLFAASMLMSAIAETPSPSRTPQEEKQLNMVEQMIQQSQLEMRALLMHLRPVALKGKTLQEGMKELLVELAQKVPIEIEWKIEEMKLDKGIEDHLFRILQESVSNTLRHAKATTLDVRLLIRESLIILKVSDDGVGFDTNESKTTSSYGLQNMRERAIEIGGTLKMVSVVNKGTRLEVKVPIVGSEGESDD</sequence>
<evidence type="ECO:0000313" key="16">
    <source>
        <dbReference type="EMBL" id="MFD2680270.1"/>
    </source>
</evidence>
<dbReference type="PIRSF" id="PIRSF037431">
    <property type="entry name" value="STHK_LiaS"/>
    <property type="match status" value="1"/>
</dbReference>
<evidence type="ECO:0000256" key="2">
    <source>
        <dbReference type="ARBA" id="ARBA00004651"/>
    </source>
</evidence>
<evidence type="ECO:0000256" key="8">
    <source>
        <dbReference type="ARBA" id="ARBA00022777"/>
    </source>
</evidence>
<comment type="subcellular location">
    <subcellularLocation>
        <location evidence="2 13">Cell membrane</location>
        <topology evidence="2 13">Multi-pass membrane protein</topology>
    </subcellularLocation>
</comment>
<keyword evidence="6 14" id="KW-0812">Transmembrane</keyword>
<organism evidence="16 17">
    <name type="scientific">Bacillus seohaeanensis</name>
    <dbReference type="NCBI Taxonomy" id="284580"/>
    <lineage>
        <taxon>Bacteria</taxon>
        <taxon>Bacillati</taxon>
        <taxon>Bacillota</taxon>
        <taxon>Bacilli</taxon>
        <taxon>Bacillales</taxon>
        <taxon>Bacillaceae</taxon>
        <taxon>Bacillus</taxon>
    </lineage>
</organism>
<evidence type="ECO:0000256" key="13">
    <source>
        <dbReference type="PIRNR" id="PIRNR037431"/>
    </source>
</evidence>
<evidence type="ECO:0000259" key="15">
    <source>
        <dbReference type="PROSITE" id="PS50109"/>
    </source>
</evidence>
<evidence type="ECO:0000313" key="17">
    <source>
        <dbReference type="Proteomes" id="UP001597506"/>
    </source>
</evidence>
<dbReference type="Pfam" id="PF02518">
    <property type="entry name" value="HATPase_c"/>
    <property type="match status" value="1"/>
</dbReference>
<dbReference type="CDD" id="cd16917">
    <property type="entry name" value="HATPase_UhpB-NarQ-NarX-like"/>
    <property type="match status" value="1"/>
</dbReference>
<evidence type="ECO:0000256" key="10">
    <source>
        <dbReference type="ARBA" id="ARBA00022989"/>
    </source>
</evidence>
<dbReference type="InterPro" id="IPR036890">
    <property type="entry name" value="HATPase_C_sf"/>
</dbReference>
<dbReference type="InterPro" id="IPR005467">
    <property type="entry name" value="His_kinase_dom"/>
</dbReference>
<dbReference type="InterPro" id="IPR011712">
    <property type="entry name" value="Sig_transdc_His_kin_sub3_dim/P"/>
</dbReference>
<keyword evidence="7 13" id="KW-0547">Nucleotide-binding</keyword>
<keyword evidence="17" id="KW-1185">Reference proteome</keyword>
<proteinExistence type="predicted"/>
<gene>
    <name evidence="16" type="ORF">ACFSUL_05830</name>
</gene>
<dbReference type="SUPFAM" id="SSF55874">
    <property type="entry name" value="ATPase domain of HSP90 chaperone/DNA topoisomerase II/histidine kinase"/>
    <property type="match status" value="1"/>
</dbReference>
<name>A0ABW5RNK9_9BACI</name>
<keyword evidence="10 14" id="KW-1133">Transmembrane helix</keyword>
<dbReference type="Pfam" id="PF07730">
    <property type="entry name" value="HisKA_3"/>
    <property type="match status" value="1"/>
</dbReference>
<dbReference type="Gene3D" id="3.30.565.10">
    <property type="entry name" value="Histidine kinase-like ATPase, C-terminal domain"/>
    <property type="match status" value="1"/>
</dbReference>
<feature type="domain" description="Histidine kinase" evidence="15">
    <location>
        <begin position="147"/>
        <end position="342"/>
    </location>
</feature>